<feature type="transmembrane region" description="Helical" evidence="7">
    <location>
        <begin position="281"/>
        <end position="300"/>
    </location>
</feature>
<keyword evidence="4 7" id="KW-0812">Transmembrane</keyword>
<keyword evidence="3" id="KW-1003">Cell membrane</keyword>
<keyword evidence="5 7" id="KW-1133">Transmembrane helix</keyword>
<protein>
    <recommendedName>
        <fullName evidence="8">Acyltransferase 3 domain-containing protein</fullName>
    </recommendedName>
</protein>
<dbReference type="PANTHER" id="PTHR40074">
    <property type="entry name" value="O-ACETYLTRANSFERASE WECH"/>
    <property type="match status" value="1"/>
</dbReference>
<feature type="transmembrane region" description="Helical" evidence="7">
    <location>
        <begin position="120"/>
        <end position="140"/>
    </location>
</feature>
<keyword evidence="6 7" id="KW-0472">Membrane</keyword>
<proteinExistence type="inferred from homology"/>
<evidence type="ECO:0000313" key="10">
    <source>
        <dbReference type="Proteomes" id="UP000824496"/>
    </source>
</evidence>
<organism evidence="9 10">
    <name type="scientific">Actinomyces capricornis</name>
    <dbReference type="NCBI Taxonomy" id="2755559"/>
    <lineage>
        <taxon>Bacteria</taxon>
        <taxon>Bacillati</taxon>
        <taxon>Actinomycetota</taxon>
        <taxon>Actinomycetes</taxon>
        <taxon>Actinomycetales</taxon>
        <taxon>Actinomycetaceae</taxon>
        <taxon>Actinomyces</taxon>
    </lineage>
</organism>
<comment type="similarity">
    <text evidence="2">Belongs to the acyltransferase 3 family.</text>
</comment>
<evidence type="ECO:0000256" key="1">
    <source>
        <dbReference type="ARBA" id="ARBA00004651"/>
    </source>
</evidence>
<feature type="transmembrane region" description="Helical" evidence="7">
    <location>
        <begin position="215"/>
        <end position="235"/>
    </location>
</feature>
<reference evidence="9 10" key="1">
    <citation type="submission" date="2021-08" db="EMBL/GenBank/DDBJ databases">
        <title>Whole genome sequence of novel Actinomyces species strain MAS-1.</title>
        <authorList>
            <person name="Saito M."/>
            <person name="Kuwahara N."/>
            <person name="Takizawa T."/>
            <person name="Gotouda H."/>
            <person name="Ochiai T."/>
        </authorList>
    </citation>
    <scope>NUCLEOTIDE SEQUENCE [LARGE SCALE GENOMIC DNA]</scope>
    <source>
        <strain evidence="9 10">MAS-1</strain>
    </source>
</reference>
<feature type="domain" description="Acyltransferase 3" evidence="8">
    <location>
        <begin position="11"/>
        <end position="323"/>
    </location>
</feature>
<evidence type="ECO:0000259" key="8">
    <source>
        <dbReference type="Pfam" id="PF01757"/>
    </source>
</evidence>
<evidence type="ECO:0000313" key="9">
    <source>
        <dbReference type="EMBL" id="BDA63933.1"/>
    </source>
</evidence>
<feature type="transmembrane region" description="Helical" evidence="7">
    <location>
        <begin position="75"/>
        <end position="94"/>
    </location>
</feature>
<feature type="transmembrane region" description="Helical" evidence="7">
    <location>
        <begin position="145"/>
        <end position="163"/>
    </location>
</feature>
<name>A0ABN6K6J3_9ACTO</name>
<gene>
    <name evidence="9" type="ORF">MANAM107_07670</name>
</gene>
<sequence>MGLMSAHRWVPGIDMVKPVLALLVIWIHTQPLAGITPRVSAYATIGVARLAVPLYLAISGYLLFRRADAPVRRQLRRVLELYAVWLVIYLPIIVRDELEEGLQGPLHLVQLLLTGGRTHLWYLPAAAVGIVIVAAGLKVLSPGRLLVVLSCLSAVGTLAYGALDRELLPHGAAAVLSDLEYLSLAPRDGVFTGACFIAAGAWVGRTGGWRPRTAAWVAGSAWIVLFVEAVARRSLLFGAHPARPVSTSWLAALVLVPALLCLLVAVTTAKPLPGQLLARNTGSLVYFIHYWVMLALGADLVHSAGLVRGVLITLVSFALGAALVQASQLRGLGVLKRLY</sequence>
<accession>A0ABN6K6J3</accession>
<comment type="subcellular location">
    <subcellularLocation>
        <location evidence="1">Cell membrane</location>
        <topology evidence="1">Multi-pass membrane protein</topology>
    </subcellularLocation>
</comment>
<evidence type="ECO:0000256" key="5">
    <source>
        <dbReference type="ARBA" id="ARBA00022989"/>
    </source>
</evidence>
<evidence type="ECO:0000256" key="7">
    <source>
        <dbReference type="SAM" id="Phobius"/>
    </source>
</evidence>
<feature type="transmembrane region" description="Helical" evidence="7">
    <location>
        <begin position="41"/>
        <end position="63"/>
    </location>
</feature>
<dbReference type="EMBL" id="AP025017">
    <property type="protein sequence ID" value="BDA63933.1"/>
    <property type="molecule type" value="Genomic_DNA"/>
</dbReference>
<feature type="transmembrane region" description="Helical" evidence="7">
    <location>
        <begin position="247"/>
        <end position="269"/>
    </location>
</feature>
<dbReference type="Proteomes" id="UP000824496">
    <property type="component" value="Chromosome"/>
</dbReference>
<dbReference type="Pfam" id="PF01757">
    <property type="entry name" value="Acyl_transf_3"/>
    <property type="match status" value="1"/>
</dbReference>
<dbReference type="InterPro" id="IPR002656">
    <property type="entry name" value="Acyl_transf_3_dom"/>
</dbReference>
<evidence type="ECO:0000256" key="3">
    <source>
        <dbReference type="ARBA" id="ARBA00022475"/>
    </source>
</evidence>
<evidence type="ECO:0000256" key="6">
    <source>
        <dbReference type="ARBA" id="ARBA00023136"/>
    </source>
</evidence>
<dbReference type="PANTHER" id="PTHR40074:SF2">
    <property type="entry name" value="O-ACETYLTRANSFERASE WECH"/>
    <property type="match status" value="1"/>
</dbReference>
<keyword evidence="10" id="KW-1185">Reference proteome</keyword>
<evidence type="ECO:0000256" key="2">
    <source>
        <dbReference type="ARBA" id="ARBA00007400"/>
    </source>
</evidence>
<feature type="transmembrane region" description="Helical" evidence="7">
    <location>
        <begin position="183"/>
        <end position="203"/>
    </location>
</feature>
<evidence type="ECO:0000256" key="4">
    <source>
        <dbReference type="ARBA" id="ARBA00022692"/>
    </source>
</evidence>
<feature type="transmembrane region" description="Helical" evidence="7">
    <location>
        <begin position="306"/>
        <end position="327"/>
    </location>
</feature>
<feature type="transmembrane region" description="Helical" evidence="7">
    <location>
        <begin position="12"/>
        <end position="29"/>
    </location>
</feature>